<dbReference type="AlphaFoldDB" id="A0A5B7HMS2"/>
<sequence>MFFSSPVLRWHICNYDFSFLQYLCFDWYSHYFHFVLTVLSRTIISTPPPPFLSLLQLLYPSSLKLTWISTLSFVSTMHITSGFFSFKYRQAPLNEGVMFLKNFISLTTVLISLSLK</sequence>
<accession>A0A5B7HMS2</accession>
<organism evidence="1 2">
    <name type="scientific">Portunus trituberculatus</name>
    <name type="common">Swimming crab</name>
    <name type="synonym">Neptunus trituberculatus</name>
    <dbReference type="NCBI Taxonomy" id="210409"/>
    <lineage>
        <taxon>Eukaryota</taxon>
        <taxon>Metazoa</taxon>
        <taxon>Ecdysozoa</taxon>
        <taxon>Arthropoda</taxon>
        <taxon>Crustacea</taxon>
        <taxon>Multicrustacea</taxon>
        <taxon>Malacostraca</taxon>
        <taxon>Eumalacostraca</taxon>
        <taxon>Eucarida</taxon>
        <taxon>Decapoda</taxon>
        <taxon>Pleocyemata</taxon>
        <taxon>Brachyura</taxon>
        <taxon>Eubrachyura</taxon>
        <taxon>Portunoidea</taxon>
        <taxon>Portunidae</taxon>
        <taxon>Portuninae</taxon>
        <taxon>Portunus</taxon>
    </lineage>
</organism>
<name>A0A5B7HMS2_PORTR</name>
<proteinExistence type="predicted"/>
<keyword evidence="2" id="KW-1185">Reference proteome</keyword>
<gene>
    <name evidence="1" type="ORF">E2C01_065348</name>
</gene>
<comment type="caution">
    <text evidence="1">The sequence shown here is derived from an EMBL/GenBank/DDBJ whole genome shotgun (WGS) entry which is preliminary data.</text>
</comment>
<dbReference type="EMBL" id="VSRR010032257">
    <property type="protein sequence ID" value="MPC71079.1"/>
    <property type="molecule type" value="Genomic_DNA"/>
</dbReference>
<evidence type="ECO:0000313" key="2">
    <source>
        <dbReference type="Proteomes" id="UP000324222"/>
    </source>
</evidence>
<reference evidence="1 2" key="1">
    <citation type="submission" date="2019-05" db="EMBL/GenBank/DDBJ databases">
        <title>Another draft genome of Portunus trituberculatus and its Hox gene families provides insights of decapod evolution.</title>
        <authorList>
            <person name="Jeong J.-H."/>
            <person name="Song I."/>
            <person name="Kim S."/>
            <person name="Choi T."/>
            <person name="Kim D."/>
            <person name="Ryu S."/>
            <person name="Kim W."/>
        </authorList>
    </citation>
    <scope>NUCLEOTIDE SEQUENCE [LARGE SCALE GENOMIC DNA]</scope>
    <source>
        <tissue evidence="1">Muscle</tissue>
    </source>
</reference>
<protein>
    <submittedName>
        <fullName evidence="1">Uncharacterized protein</fullName>
    </submittedName>
</protein>
<dbReference type="Proteomes" id="UP000324222">
    <property type="component" value="Unassembled WGS sequence"/>
</dbReference>
<evidence type="ECO:0000313" key="1">
    <source>
        <dbReference type="EMBL" id="MPC71079.1"/>
    </source>
</evidence>